<dbReference type="PANTHER" id="PTHR43818:SF11">
    <property type="entry name" value="BCDNA.GH03377"/>
    <property type="match status" value="1"/>
</dbReference>
<dbReference type="InterPro" id="IPR050463">
    <property type="entry name" value="Gfo/Idh/MocA_oxidrdct_glycsds"/>
</dbReference>
<dbReference type="AlphaFoldDB" id="A0A7R8X1U9"/>
<dbReference type="SUPFAM" id="SSF51735">
    <property type="entry name" value="NAD(P)-binding Rossmann-fold domains"/>
    <property type="match status" value="1"/>
</dbReference>
<dbReference type="OrthoDB" id="446809at2759"/>
<proteinExistence type="predicted"/>
<reference evidence="2" key="1">
    <citation type="submission" date="2020-11" db="EMBL/GenBank/DDBJ databases">
        <authorList>
            <person name="Tran Van P."/>
        </authorList>
    </citation>
    <scope>NUCLEOTIDE SEQUENCE</scope>
</reference>
<evidence type="ECO:0000256" key="1">
    <source>
        <dbReference type="ARBA" id="ARBA00023002"/>
    </source>
</evidence>
<protein>
    <submittedName>
        <fullName evidence="2">Uncharacterized protein</fullName>
    </submittedName>
</protein>
<dbReference type="GO" id="GO:0016491">
    <property type="term" value="F:oxidoreductase activity"/>
    <property type="evidence" value="ECO:0007669"/>
    <property type="project" value="UniProtKB-KW"/>
</dbReference>
<sequence>MLPGVGVFGTSNLVYILVPELRKRRFQINAIWGGSQTDVDAVAKDLEIPFATIRMDDVLLHKDVALVFILCPPALQVSNRSL</sequence>
<organism evidence="2">
    <name type="scientific">Cyprideis torosa</name>
    <dbReference type="NCBI Taxonomy" id="163714"/>
    <lineage>
        <taxon>Eukaryota</taxon>
        <taxon>Metazoa</taxon>
        <taxon>Ecdysozoa</taxon>
        <taxon>Arthropoda</taxon>
        <taxon>Crustacea</taxon>
        <taxon>Oligostraca</taxon>
        <taxon>Ostracoda</taxon>
        <taxon>Podocopa</taxon>
        <taxon>Podocopida</taxon>
        <taxon>Cytherocopina</taxon>
        <taxon>Cytheroidea</taxon>
        <taxon>Cytherideidae</taxon>
        <taxon>Cyprideis</taxon>
    </lineage>
</organism>
<name>A0A7R8X1U9_9CRUS</name>
<dbReference type="EMBL" id="OB724925">
    <property type="protein sequence ID" value="CAD7239400.1"/>
    <property type="molecule type" value="Genomic_DNA"/>
</dbReference>
<gene>
    <name evidence="2" type="ORF">CTOB1V02_LOCUS17215</name>
</gene>
<keyword evidence="1" id="KW-0560">Oxidoreductase</keyword>
<dbReference type="PANTHER" id="PTHR43818">
    <property type="entry name" value="BCDNA.GH03377"/>
    <property type="match status" value="1"/>
</dbReference>
<accession>A0A7R8X1U9</accession>
<evidence type="ECO:0000313" key="2">
    <source>
        <dbReference type="EMBL" id="CAD7239400.1"/>
    </source>
</evidence>
<dbReference type="InterPro" id="IPR036291">
    <property type="entry name" value="NAD(P)-bd_dom_sf"/>
</dbReference>